<evidence type="ECO:0000256" key="2">
    <source>
        <dbReference type="ARBA" id="ARBA00023163"/>
    </source>
</evidence>
<dbReference type="InterPro" id="IPR036388">
    <property type="entry name" value="WH-like_DNA-bd_sf"/>
</dbReference>
<dbReference type="InterPro" id="IPR013196">
    <property type="entry name" value="HTH_11"/>
</dbReference>
<dbReference type="PANTHER" id="PTHR34580">
    <property type="match status" value="1"/>
</dbReference>
<dbReference type="PROSITE" id="PS51000">
    <property type="entry name" value="HTH_DEOR_2"/>
    <property type="match status" value="1"/>
</dbReference>
<evidence type="ECO:0000313" key="4">
    <source>
        <dbReference type="EMBL" id="PXX46986.1"/>
    </source>
</evidence>
<sequence length="321" mass="36504">MSHSYHPTTRVLALLELLQNHGQLSGGDLAQMLDIDRRSLRRYIVTLEEMGIPIMTSRGRHGGYSIMPGFKLPPMMFNEEEGFAIFIALSAARQMKLLDVASSIESAQSKLQRILPEKIRQRLLAADVAIEFNLQSAAIPADKEMLAMLSHAIAHKQTVQFRYRGANEVESERAVDVYGMAFHAACWYFVGFCHLRQDIRSFRLDRLGHIDLLKHDFDAPVNFSALGYLRSTVATIPRNYSVEVLLKTDLQSARKYLSDAIAVLEQTNEGVLLYNQSEDLSWFARQLASLPFDFEIRKPAKLQDELRRLAHHLLVQFSSEI</sequence>
<evidence type="ECO:0000259" key="3">
    <source>
        <dbReference type="PROSITE" id="PS51000"/>
    </source>
</evidence>
<organism evidence="4 5">
    <name type="scientific">Undibacterium pigrum</name>
    <dbReference type="NCBI Taxonomy" id="401470"/>
    <lineage>
        <taxon>Bacteria</taxon>
        <taxon>Pseudomonadati</taxon>
        <taxon>Pseudomonadota</taxon>
        <taxon>Betaproteobacteria</taxon>
        <taxon>Burkholderiales</taxon>
        <taxon>Oxalobacteraceae</taxon>
        <taxon>Undibacterium</taxon>
    </lineage>
</organism>
<keyword evidence="5" id="KW-1185">Reference proteome</keyword>
<dbReference type="Pfam" id="PF25583">
    <property type="entry name" value="WCX"/>
    <property type="match status" value="1"/>
</dbReference>
<reference evidence="4 5" key="1">
    <citation type="submission" date="2018-05" db="EMBL/GenBank/DDBJ databases">
        <title>Genomic Encyclopedia of Type Strains, Phase IV (KMG-IV): sequencing the most valuable type-strain genomes for metagenomic binning, comparative biology and taxonomic classification.</title>
        <authorList>
            <person name="Goeker M."/>
        </authorList>
    </citation>
    <scope>NUCLEOTIDE SEQUENCE [LARGE SCALE GENOMIC DNA]</scope>
    <source>
        <strain evidence="4 5">DSM 19792</strain>
    </source>
</reference>
<evidence type="ECO:0000256" key="1">
    <source>
        <dbReference type="ARBA" id="ARBA00023015"/>
    </source>
</evidence>
<protein>
    <submittedName>
        <fullName evidence="4">Transcriptional regulator</fullName>
    </submittedName>
</protein>
<feature type="domain" description="HTH deoR-type" evidence="3">
    <location>
        <begin position="7"/>
        <end position="66"/>
    </location>
</feature>
<dbReference type="InterPro" id="IPR026881">
    <property type="entry name" value="WYL_dom"/>
</dbReference>
<dbReference type="InterPro" id="IPR051534">
    <property type="entry name" value="CBASS_pafABC_assoc_protein"/>
</dbReference>
<dbReference type="SUPFAM" id="SSF46785">
    <property type="entry name" value="Winged helix' DNA-binding domain"/>
    <property type="match status" value="1"/>
</dbReference>
<dbReference type="PROSITE" id="PS52050">
    <property type="entry name" value="WYL"/>
    <property type="match status" value="1"/>
</dbReference>
<dbReference type="InterPro" id="IPR036390">
    <property type="entry name" value="WH_DNA-bd_sf"/>
</dbReference>
<evidence type="ECO:0000313" key="5">
    <source>
        <dbReference type="Proteomes" id="UP000247792"/>
    </source>
</evidence>
<gene>
    <name evidence="4" type="ORF">DFR42_101562</name>
</gene>
<keyword evidence="2" id="KW-0804">Transcription</keyword>
<accession>A0A318JEJ8</accession>
<dbReference type="Pfam" id="PF13280">
    <property type="entry name" value="WYL"/>
    <property type="match status" value="1"/>
</dbReference>
<dbReference type="Proteomes" id="UP000247792">
    <property type="component" value="Unassembled WGS sequence"/>
</dbReference>
<proteinExistence type="predicted"/>
<dbReference type="GO" id="GO:0003700">
    <property type="term" value="F:DNA-binding transcription factor activity"/>
    <property type="evidence" value="ECO:0007669"/>
    <property type="project" value="InterPro"/>
</dbReference>
<dbReference type="PIRSF" id="PIRSF016838">
    <property type="entry name" value="PafC"/>
    <property type="match status" value="1"/>
</dbReference>
<dbReference type="InterPro" id="IPR001034">
    <property type="entry name" value="DeoR_HTH"/>
</dbReference>
<dbReference type="EMBL" id="QJKB01000001">
    <property type="protein sequence ID" value="PXX46986.1"/>
    <property type="molecule type" value="Genomic_DNA"/>
</dbReference>
<dbReference type="PANTHER" id="PTHR34580:SF3">
    <property type="entry name" value="PROTEIN PAFB"/>
    <property type="match status" value="1"/>
</dbReference>
<dbReference type="InterPro" id="IPR057727">
    <property type="entry name" value="WCX_dom"/>
</dbReference>
<dbReference type="Pfam" id="PF08279">
    <property type="entry name" value="HTH_11"/>
    <property type="match status" value="1"/>
</dbReference>
<dbReference type="Gene3D" id="1.10.10.10">
    <property type="entry name" value="Winged helix-like DNA-binding domain superfamily/Winged helix DNA-binding domain"/>
    <property type="match status" value="1"/>
</dbReference>
<dbReference type="InterPro" id="IPR028349">
    <property type="entry name" value="PafC-like"/>
</dbReference>
<name>A0A318JEJ8_9BURK</name>
<keyword evidence="1" id="KW-0805">Transcription regulation</keyword>
<comment type="caution">
    <text evidence="4">The sequence shown here is derived from an EMBL/GenBank/DDBJ whole genome shotgun (WGS) entry which is preliminary data.</text>
</comment>
<dbReference type="RefSeq" id="WP_110253416.1">
    <property type="nucleotide sequence ID" value="NZ_QJKB01000001.1"/>
</dbReference>
<dbReference type="AlphaFoldDB" id="A0A318JEJ8"/>
<dbReference type="OrthoDB" id="8555652at2"/>